<dbReference type="CDD" id="cd00093">
    <property type="entry name" value="HTH_XRE"/>
    <property type="match status" value="1"/>
</dbReference>
<feature type="domain" description="HTH cro/C1-type" evidence="1">
    <location>
        <begin position="18"/>
        <end position="69"/>
    </location>
</feature>
<accession>A0A4Q7YVB6</accession>
<dbReference type="InterPro" id="IPR001387">
    <property type="entry name" value="Cro/C1-type_HTH"/>
</dbReference>
<name>A0A4Q7YVB6_9BACT</name>
<dbReference type="Proteomes" id="UP000292958">
    <property type="component" value="Unassembled WGS sequence"/>
</dbReference>
<dbReference type="GO" id="GO:0003677">
    <property type="term" value="F:DNA binding"/>
    <property type="evidence" value="ECO:0007669"/>
    <property type="project" value="UniProtKB-KW"/>
</dbReference>
<comment type="caution">
    <text evidence="2">The sequence shown here is derived from an EMBL/GenBank/DDBJ whole genome shotgun (WGS) entry which is preliminary data.</text>
</comment>
<protein>
    <submittedName>
        <fullName evidence="2">Cro/C1-type helix-turn-helix DNA-binding protein</fullName>
    </submittedName>
</protein>
<reference evidence="2 3" key="1">
    <citation type="submission" date="2019-02" db="EMBL/GenBank/DDBJ databases">
        <title>Genomic Encyclopedia of Archaeal and Bacterial Type Strains, Phase II (KMG-II): from individual species to whole genera.</title>
        <authorList>
            <person name="Goeker M."/>
        </authorList>
    </citation>
    <scope>NUCLEOTIDE SEQUENCE [LARGE SCALE GENOMIC DNA]</scope>
    <source>
        <strain evidence="2 3">DSM 18101</strain>
    </source>
</reference>
<dbReference type="EMBL" id="SHKW01000001">
    <property type="protein sequence ID" value="RZU41822.1"/>
    <property type="molecule type" value="Genomic_DNA"/>
</dbReference>
<dbReference type="AlphaFoldDB" id="A0A4Q7YVB6"/>
<dbReference type="Pfam" id="PF13443">
    <property type="entry name" value="HTH_26"/>
    <property type="match status" value="1"/>
</dbReference>
<gene>
    <name evidence="2" type="ORF">BDD14_3359</name>
</gene>
<evidence type="ECO:0000259" key="1">
    <source>
        <dbReference type="Pfam" id="PF13443"/>
    </source>
</evidence>
<dbReference type="InterPro" id="IPR010982">
    <property type="entry name" value="Lambda_DNA-bd_dom_sf"/>
</dbReference>
<dbReference type="Gene3D" id="1.10.260.40">
    <property type="entry name" value="lambda repressor-like DNA-binding domains"/>
    <property type="match status" value="1"/>
</dbReference>
<organism evidence="2 3">
    <name type="scientific">Edaphobacter modestus</name>
    <dbReference type="NCBI Taxonomy" id="388466"/>
    <lineage>
        <taxon>Bacteria</taxon>
        <taxon>Pseudomonadati</taxon>
        <taxon>Acidobacteriota</taxon>
        <taxon>Terriglobia</taxon>
        <taxon>Terriglobales</taxon>
        <taxon>Acidobacteriaceae</taxon>
        <taxon>Edaphobacter</taxon>
    </lineage>
</organism>
<proteinExistence type="predicted"/>
<sequence>MNFQDLHELVRLELLRRIERGILTGSRLAQQTGFQQAHISNFLNRKRALSLEGLDRVLAAQDLRIEEILPVDLAAGAAEPSCGPETEPVELVPIVSPSSAMDDISIAASATIETIPIATSRLYENRARPSARRTHWQRFLAIRTDAQQATAMAPLLPTGSVAVLDRHYNSLAPYRANQASIYAVRLGPMLLLRHVNFDERHLILKPYVRDFPVQLLPLVANESPGDYIVGRVCTVIADV</sequence>
<keyword evidence="3" id="KW-1185">Reference proteome</keyword>
<dbReference type="SUPFAM" id="SSF47413">
    <property type="entry name" value="lambda repressor-like DNA-binding domains"/>
    <property type="match status" value="1"/>
</dbReference>
<dbReference type="OrthoDB" id="129783at2"/>
<dbReference type="RefSeq" id="WP_130419676.1">
    <property type="nucleotide sequence ID" value="NZ_SHKW01000001.1"/>
</dbReference>
<evidence type="ECO:0000313" key="2">
    <source>
        <dbReference type="EMBL" id="RZU41822.1"/>
    </source>
</evidence>
<keyword evidence="2" id="KW-0238">DNA-binding</keyword>
<evidence type="ECO:0000313" key="3">
    <source>
        <dbReference type="Proteomes" id="UP000292958"/>
    </source>
</evidence>